<evidence type="ECO:0000313" key="3">
    <source>
        <dbReference type="Proteomes" id="UP001231616"/>
    </source>
</evidence>
<dbReference type="SUPFAM" id="SSF56349">
    <property type="entry name" value="DNA breaking-rejoining enzymes"/>
    <property type="match status" value="1"/>
</dbReference>
<keyword evidence="1" id="KW-0233">DNA recombination</keyword>
<protein>
    <recommendedName>
        <fullName evidence="4">Phage integrase family protein</fullName>
    </recommendedName>
</protein>
<name>A0ABT9GWZ9_9GAMM</name>
<keyword evidence="3" id="KW-1185">Reference proteome</keyword>
<sequence length="908" mass="103021">MTTNYRETSPWSKKAFDIAATFSKLFETSITDLADLTGFLLLSEKVARLVILGSARGGLAKPQYLVELVRRVATDSVELQVCQIGCYVEFNSEPTTEEGNKSFLRWFPDPHTLAAIHALVKEPKKKQFGSITEKALLKIINERVTKKTMHQPFSSMKQFCKAASMFVMDSAQIALPAYLARFMTGETSSVSISASSLQSLWGATSSETRSGRTDTLESTQTVNTHIKGKPSISSKSFLSRLRRALRVKDSKGQLIQRRRVIDELLSLNECEHSLAEMLLLEFMIHGVRNQGWAISSANTYLSHIAGPWLTETNDLAVDKLHSSQMTRLFNLLMKTSEKNVSAAEKASILNQFFAFNHKVFGLELPDSSRGQFKSVQNVRNYVISETNFVTLCNEVSSNPDHQNLIGEGLVQCLILMARCGLRPSEVTKLRIKDVEPSAEHYIFIRENQYGTNKTYSARRKIPLSIMLLPTEFSFFKRYFVRRAHEVGAKRNYLLFPSCANTNLPYTLADFHREFSKPLTRICGEAVYTYHLRHKAISVFQAVLCSSLLADAIPYEKAQIAVIRKYFQTLVGRDVIYQIATFAGHLSPEITFHNYMHFTDTVLFEHLTKNQKSMHRDYWESLANVSKHIITRRCATEYPESEEMQAVLIELLCGKKAASKLGQERATGRIELQLRPRKATYQECLSALKSLERGKTLTQVTVQLGVDAAQLFLWYEIARELAGLSTTKGSPRLFPSASKNKLAPIPPPSTLEQAKADLIIESARQLYRNSKEALVWLVRFVVTNAMNSHSYIIFNDIATFERFMTVASQLTIPEDWKIRLDPPEEYATDALKTWKQADKCLTISMSNNPVKTRKFPLGRVYVHFLYPRDPSEKDSKPRKSSNGFKYVCHLLAIMIPEVFIRKVGDKYQI</sequence>
<dbReference type="Gene3D" id="1.10.443.10">
    <property type="entry name" value="Intergrase catalytic core"/>
    <property type="match status" value="1"/>
</dbReference>
<dbReference type="RefSeq" id="WP_305892845.1">
    <property type="nucleotide sequence ID" value="NZ_JAUZVZ010000006.1"/>
</dbReference>
<comment type="caution">
    <text evidence="2">The sequence shown here is derived from an EMBL/GenBank/DDBJ whole genome shotgun (WGS) entry which is preliminary data.</text>
</comment>
<proteinExistence type="predicted"/>
<dbReference type="CDD" id="cd00397">
    <property type="entry name" value="DNA_BRE_C"/>
    <property type="match status" value="1"/>
</dbReference>
<evidence type="ECO:0000313" key="2">
    <source>
        <dbReference type="EMBL" id="MDP4535575.1"/>
    </source>
</evidence>
<dbReference type="InterPro" id="IPR011010">
    <property type="entry name" value="DNA_brk_join_enz"/>
</dbReference>
<organism evidence="2 3">
    <name type="scientific">Alkalimonas collagenimarina</name>
    <dbReference type="NCBI Taxonomy" id="400390"/>
    <lineage>
        <taxon>Bacteria</taxon>
        <taxon>Pseudomonadati</taxon>
        <taxon>Pseudomonadota</taxon>
        <taxon>Gammaproteobacteria</taxon>
        <taxon>Alkalimonas</taxon>
    </lineage>
</organism>
<gene>
    <name evidence="2" type="ORF">Q3O60_05200</name>
</gene>
<dbReference type="EMBL" id="JAUZVZ010000006">
    <property type="protein sequence ID" value="MDP4535575.1"/>
    <property type="molecule type" value="Genomic_DNA"/>
</dbReference>
<dbReference type="InterPro" id="IPR013762">
    <property type="entry name" value="Integrase-like_cat_sf"/>
</dbReference>
<accession>A0ABT9GWZ9</accession>
<evidence type="ECO:0008006" key="4">
    <source>
        <dbReference type="Google" id="ProtNLM"/>
    </source>
</evidence>
<evidence type="ECO:0000256" key="1">
    <source>
        <dbReference type="ARBA" id="ARBA00023172"/>
    </source>
</evidence>
<reference evidence="2 3" key="1">
    <citation type="submission" date="2023-08" db="EMBL/GenBank/DDBJ databases">
        <authorList>
            <person name="Joshi A."/>
            <person name="Thite S."/>
        </authorList>
    </citation>
    <scope>NUCLEOTIDE SEQUENCE [LARGE SCALE GENOMIC DNA]</scope>
    <source>
        <strain evidence="2 3">AC40</strain>
    </source>
</reference>
<dbReference type="Proteomes" id="UP001231616">
    <property type="component" value="Unassembled WGS sequence"/>
</dbReference>